<dbReference type="Gene3D" id="3.40.50.1240">
    <property type="entry name" value="Phosphoglycerate mutase-like"/>
    <property type="match status" value="1"/>
</dbReference>
<dbReference type="SMART" id="SM00855">
    <property type="entry name" value="PGAM"/>
    <property type="match status" value="1"/>
</dbReference>
<dbReference type="AlphaFoldDB" id="A0AAN0MAT4"/>
<dbReference type="InterPro" id="IPR013078">
    <property type="entry name" value="His_Pase_superF_clade-1"/>
</dbReference>
<evidence type="ECO:0000313" key="1">
    <source>
        <dbReference type="EMBL" id="WZU67840.1"/>
    </source>
</evidence>
<dbReference type="PANTHER" id="PTHR47623:SF1">
    <property type="entry name" value="OS09G0287300 PROTEIN"/>
    <property type="match status" value="1"/>
</dbReference>
<sequence length="174" mass="18951">MTKRLILIRHAKSSWDNAFADDHERVLNPRGRAAATAIGNWLGTEGHVPQAILCSDAARTQETAERIISTLPAQPKLELTAMLYHAAPDTVIDLVRKAQTDTIAVIGHNPGIGMAADMLVDTRPLHHRFDDYPTCATTVIDFAIDDWQDMQKQGGDCVAFVVPRDLVGAGGDID</sequence>
<reference evidence="1" key="1">
    <citation type="submission" date="2024-08" db="EMBL/GenBank/DDBJ databases">
        <title>Phylogenomic analyses of a clade within the roseobacter group suggest taxonomic reassignments of species of the genera Aestuariivita, Citreicella, Loktanella, Nautella, Pelagibaca, Ruegeria, Thalassobius, Thiobacimonas and Tropicibacter, and the proposal o.</title>
        <authorList>
            <person name="Jeon C.O."/>
        </authorList>
    </citation>
    <scope>NUCLEOTIDE SEQUENCE</scope>
    <source>
        <strain evidence="1">SS1-5</strain>
    </source>
</reference>
<dbReference type="SUPFAM" id="SSF53254">
    <property type="entry name" value="Phosphoglycerate mutase-like"/>
    <property type="match status" value="1"/>
</dbReference>
<name>A0AAN0MAT4_9RHOB</name>
<dbReference type="KEGG" id="yrh:AABB31_02455"/>
<accession>A0AAN0MAT4</accession>
<dbReference type="EMBL" id="CP151767">
    <property type="protein sequence ID" value="WZU67840.1"/>
    <property type="molecule type" value="Genomic_DNA"/>
</dbReference>
<evidence type="ECO:0000313" key="2">
    <source>
        <dbReference type="Proteomes" id="UP001470809"/>
    </source>
</evidence>
<gene>
    <name evidence="1" type="ORF">AABB31_02455</name>
</gene>
<protein>
    <submittedName>
        <fullName evidence="1">Histidine phosphatase family protein</fullName>
    </submittedName>
</protein>
<proteinExistence type="predicted"/>
<organism evidence="1 2">
    <name type="scientific">Yoonia rhodophyticola</name>
    <dbReference type="NCBI Taxonomy" id="3137370"/>
    <lineage>
        <taxon>Bacteria</taxon>
        <taxon>Pseudomonadati</taxon>
        <taxon>Pseudomonadota</taxon>
        <taxon>Alphaproteobacteria</taxon>
        <taxon>Rhodobacterales</taxon>
        <taxon>Paracoccaceae</taxon>
        <taxon>Yoonia</taxon>
    </lineage>
</organism>
<dbReference type="Proteomes" id="UP001470809">
    <property type="component" value="Chromosome"/>
</dbReference>
<dbReference type="PANTHER" id="PTHR47623">
    <property type="entry name" value="OS09G0287300 PROTEIN"/>
    <property type="match status" value="1"/>
</dbReference>
<dbReference type="Pfam" id="PF00300">
    <property type="entry name" value="His_Phos_1"/>
    <property type="match status" value="1"/>
</dbReference>
<keyword evidence="2" id="KW-1185">Reference proteome</keyword>
<dbReference type="RefSeq" id="WP_342077138.1">
    <property type="nucleotide sequence ID" value="NZ_CP151767.2"/>
</dbReference>
<dbReference type="InterPro" id="IPR029033">
    <property type="entry name" value="His_PPase_superfam"/>
</dbReference>
<dbReference type="CDD" id="cd07067">
    <property type="entry name" value="HP_PGM_like"/>
    <property type="match status" value="1"/>
</dbReference>